<keyword evidence="2" id="KW-0418">Kinase</keyword>
<accession>A0A0S7B8M0</accession>
<sequence length="372" mass="39871">MDNVKGSLELIKRMNRSLVLETVKNFQPISRAQVAKKLKLSKTTVVAIVNDLVERKLLTELGEGASSKGGGRPGMMLGFNPKSAYGIGVDIGGTKIQVIITDLIGEIVLAKKIETTNKVDELISIIKDCIQEAGISAEKVIGMGIGVPGTTRNGTVVLAKSLGWQNLDLESILKSQFHFPVFVKNDVQYASMGERWLGSGDNSNNIFFIAIGTGIGSAIICDGSLVTGQQNRAGEICYLTSRDDFIHDHVNVLGKSSVFEEKVSGSSLSRHEYSPEELFILYSKRSPEAVPVIKDFIIDLSVAIANVISLLNPEFVIIGGGVSDSMGVVIDEIQSTVAKITPTQTKVRLATLGGQAGALGAIAYTFERVEQS</sequence>
<dbReference type="PANTHER" id="PTHR18964">
    <property type="entry name" value="ROK (REPRESSOR, ORF, KINASE) FAMILY"/>
    <property type="match status" value="1"/>
</dbReference>
<dbReference type="InterPro" id="IPR036390">
    <property type="entry name" value="WH_DNA-bd_sf"/>
</dbReference>
<dbReference type="Proteomes" id="UP000055060">
    <property type="component" value="Unassembled WGS sequence"/>
</dbReference>
<dbReference type="Pfam" id="PF00480">
    <property type="entry name" value="ROK"/>
    <property type="match status" value="1"/>
</dbReference>
<dbReference type="InterPro" id="IPR043129">
    <property type="entry name" value="ATPase_NBD"/>
</dbReference>
<gene>
    <name evidence="2" type="ORF">LARV_01614</name>
</gene>
<dbReference type="InterPro" id="IPR036388">
    <property type="entry name" value="WH-like_DNA-bd_sf"/>
</dbReference>
<reference evidence="2" key="1">
    <citation type="submission" date="2015-07" db="EMBL/GenBank/DDBJ databases">
        <title>Draft Genome Sequences of Anaerolinea thermolimosa IMO-1, Bellilinea caldifistulae GOMI-1, Leptolinea tardivitalis YMTK-2, Levilinea saccharolytica KIBI-1,Longilinea arvoryzae KOME-1, Previously Described as Members of the Anaerolineaceae (Chloroflexi).</title>
        <authorList>
            <person name="Sekiguchi Y."/>
            <person name="Ohashi A."/>
            <person name="Matsuura N."/>
            <person name="Tourlousse M.D."/>
        </authorList>
    </citation>
    <scope>NUCLEOTIDE SEQUENCE [LARGE SCALE GENOMIC DNA]</scope>
    <source>
        <strain evidence="2">KOME-1</strain>
    </source>
</reference>
<dbReference type="Gene3D" id="3.30.420.40">
    <property type="match status" value="2"/>
</dbReference>
<evidence type="ECO:0000313" key="2">
    <source>
        <dbReference type="EMBL" id="GAP13855.1"/>
    </source>
</evidence>
<dbReference type="Gene3D" id="1.10.10.10">
    <property type="entry name" value="Winged helix-like DNA-binding domain superfamily/Winged helix DNA-binding domain"/>
    <property type="match status" value="1"/>
</dbReference>
<evidence type="ECO:0000256" key="1">
    <source>
        <dbReference type="ARBA" id="ARBA00006479"/>
    </source>
</evidence>
<proteinExistence type="inferred from homology"/>
<organism evidence="2">
    <name type="scientific">Longilinea arvoryzae</name>
    <dbReference type="NCBI Taxonomy" id="360412"/>
    <lineage>
        <taxon>Bacteria</taxon>
        <taxon>Bacillati</taxon>
        <taxon>Chloroflexota</taxon>
        <taxon>Anaerolineae</taxon>
        <taxon>Anaerolineales</taxon>
        <taxon>Anaerolineaceae</taxon>
        <taxon>Longilinea</taxon>
    </lineage>
</organism>
<dbReference type="STRING" id="360412.LARV_01614"/>
<dbReference type="InterPro" id="IPR000600">
    <property type="entry name" value="ROK"/>
</dbReference>
<dbReference type="OrthoDB" id="9796533at2"/>
<name>A0A0S7B8M0_9CHLR</name>
<comment type="similarity">
    <text evidence="1">Belongs to the ROK (NagC/XylR) family.</text>
</comment>
<keyword evidence="2" id="KW-0808">Transferase</keyword>
<dbReference type="SUPFAM" id="SSF53067">
    <property type="entry name" value="Actin-like ATPase domain"/>
    <property type="match status" value="1"/>
</dbReference>
<evidence type="ECO:0000313" key="3">
    <source>
        <dbReference type="Proteomes" id="UP000055060"/>
    </source>
</evidence>
<dbReference type="PANTHER" id="PTHR18964:SF149">
    <property type="entry name" value="BIFUNCTIONAL UDP-N-ACETYLGLUCOSAMINE 2-EPIMERASE_N-ACETYLMANNOSAMINE KINASE"/>
    <property type="match status" value="1"/>
</dbReference>
<dbReference type="AlphaFoldDB" id="A0A0S7B8M0"/>
<dbReference type="SUPFAM" id="SSF46785">
    <property type="entry name" value="Winged helix' DNA-binding domain"/>
    <property type="match status" value="1"/>
</dbReference>
<protein>
    <submittedName>
        <fullName evidence="2">Transcriptional regulator/sugar kinase</fullName>
    </submittedName>
</protein>
<dbReference type="EMBL" id="DF967972">
    <property type="protein sequence ID" value="GAP13855.1"/>
    <property type="molecule type" value="Genomic_DNA"/>
</dbReference>
<dbReference type="GO" id="GO:0016301">
    <property type="term" value="F:kinase activity"/>
    <property type="evidence" value="ECO:0007669"/>
    <property type="project" value="UniProtKB-KW"/>
</dbReference>
<keyword evidence="3" id="KW-1185">Reference proteome</keyword>